<dbReference type="VEuPathDB" id="FungiDB:PC110_g1966"/>
<dbReference type="OrthoDB" id="10269543at2759"/>
<dbReference type="Proteomes" id="UP000735874">
    <property type="component" value="Unassembled WGS sequence"/>
</dbReference>
<dbReference type="EMBL" id="MJFZ01000024">
    <property type="protein sequence ID" value="RAW41800.1"/>
    <property type="molecule type" value="Genomic_DNA"/>
</dbReference>
<dbReference type="EMBL" id="RCMV01000962">
    <property type="protein sequence ID" value="KAG3211375.1"/>
    <property type="molecule type" value="Genomic_DNA"/>
</dbReference>
<protein>
    <submittedName>
        <fullName evidence="5">Uncharacterized protein</fullName>
    </submittedName>
</protein>
<keyword evidence="6" id="KW-1185">Reference proteome</keyword>
<sequence length="47" mass="5463">MELCVFKTVTFDAIYRSWTATRLADWESMQAEGQEIGIQQNFLFLSS</sequence>
<evidence type="ECO:0000313" key="6">
    <source>
        <dbReference type="Proteomes" id="UP000251314"/>
    </source>
</evidence>
<comment type="caution">
    <text evidence="5">The sequence shown here is derived from an EMBL/GenBank/DDBJ whole genome shotgun (WGS) entry which is preliminary data.</text>
</comment>
<dbReference type="Proteomes" id="UP000251314">
    <property type="component" value="Unassembled WGS sequence"/>
</dbReference>
<evidence type="ECO:0000313" key="5">
    <source>
        <dbReference type="EMBL" id="RAW41800.1"/>
    </source>
</evidence>
<dbReference type="Proteomes" id="UP000697107">
    <property type="component" value="Unassembled WGS sequence"/>
</dbReference>
<evidence type="ECO:0000313" key="1">
    <source>
        <dbReference type="EMBL" id="KAG2867986.1"/>
    </source>
</evidence>
<evidence type="ECO:0000313" key="3">
    <source>
        <dbReference type="EMBL" id="KAG2967496.1"/>
    </source>
</evidence>
<accession>A0A329SYS6</accession>
<evidence type="ECO:0000313" key="2">
    <source>
        <dbReference type="EMBL" id="KAG2906917.1"/>
    </source>
</evidence>
<dbReference type="EMBL" id="RCML01000928">
    <property type="protein sequence ID" value="KAG2967496.1"/>
    <property type="molecule type" value="Genomic_DNA"/>
</dbReference>
<dbReference type="EMBL" id="RCMK01000943">
    <property type="protein sequence ID" value="KAG2906917.1"/>
    <property type="molecule type" value="Genomic_DNA"/>
</dbReference>
<reference evidence="5 6" key="1">
    <citation type="submission" date="2018-01" db="EMBL/GenBank/DDBJ databases">
        <title>Draft genome of the strawberry crown rot pathogen Phytophthora cactorum.</title>
        <authorList>
            <person name="Armitage A.D."/>
            <person name="Lysoe E."/>
            <person name="Nellist C.F."/>
            <person name="Harrison R.J."/>
            <person name="Brurberg M.B."/>
        </authorList>
    </citation>
    <scope>NUCLEOTIDE SEQUENCE [LARGE SCALE GENOMIC DNA]</scope>
    <source>
        <strain evidence="5 6">10300</strain>
    </source>
</reference>
<name>A0A329SYS6_9STRA</name>
<dbReference type="Proteomes" id="UP000760860">
    <property type="component" value="Unassembled WGS sequence"/>
</dbReference>
<dbReference type="EMBL" id="RCMG01000017">
    <property type="protein sequence ID" value="KAG2867986.1"/>
    <property type="molecule type" value="Genomic_DNA"/>
</dbReference>
<dbReference type="Proteomes" id="UP000736787">
    <property type="component" value="Unassembled WGS sequence"/>
</dbReference>
<evidence type="ECO:0000313" key="4">
    <source>
        <dbReference type="EMBL" id="KAG3211375.1"/>
    </source>
</evidence>
<reference evidence="4" key="2">
    <citation type="submission" date="2018-05" db="EMBL/GenBank/DDBJ databases">
        <title>Effector identification in a new, highly contiguous assembly of the strawberry crown rot pathogen Phytophthora cactorum.</title>
        <authorList>
            <person name="Armitage A.D."/>
            <person name="Nellist C.F."/>
            <person name="Bates H."/>
            <person name="Vickerstaff R.J."/>
            <person name="Harrison R.J."/>
        </authorList>
    </citation>
    <scope>NUCLEOTIDE SEQUENCE</scope>
    <source>
        <strain evidence="1">15-7</strain>
        <strain evidence="2">4040</strain>
        <strain evidence="3">P415</strain>
        <strain evidence="4">P421</strain>
    </source>
</reference>
<organism evidence="5 6">
    <name type="scientific">Phytophthora cactorum</name>
    <dbReference type="NCBI Taxonomy" id="29920"/>
    <lineage>
        <taxon>Eukaryota</taxon>
        <taxon>Sar</taxon>
        <taxon>Stramenopiles</taxon>
        <taxon>Oomycota</taxon>
        <taxon>Peronosporomycetes</taxon>
        <taxon>Peronosporales</taxon>
        <taxon>Peronosporaceae</taxon>
        <taxon>Phytophthora</taxon>
    </lineage>
</organism>
<gene>
    <name evidence="5" type="ORF">PC110_g1966</name>
    <name evidence="1" type="ORF">PC113_g1498</name>
    <name evidence="2" type="ORF">PC117_g20363</name>
    <name evidence="3" type="ORF">PC118_g18552</name>
    <name evidence="4" type="ORF">PC129_g17641</name>
</gene>
<proteinExistence type="predicted"/>
<dbReference type="AlphaFoldDB" id="A0A329SYS6"/>